<dbReference type="GO" id="GO:0016747">
    <property type="term" value="F:acyltransferase activity, transferring groups other than amino-acyl groups"/>
    <property type="evidence" value="ECO:0007669"/>
    <property type="project" value="InterPro"/>
</dbReference>
<gene>
    <name evidence="4" type="ORF">EWM63_28845</name>
</gene>
<keyword evidence="5" id="KW-1185">Reference proteome</keyword>
<accession>A0A4P6L4F9</accession>
<evidence type="ECO:0000256" key="1">
    <source>
        <dbReference type="ARBA" id="ARBA00022679"/>
    </source>
</evidence>
<dbReference type="EMBL" id="CP035913">
    <property type="protein sequence ID" value="QBE66480.1"/>
    <property type="molecule type" value="Genomic_DNA"/>
</dbReference>
<dbReference type="PANTHER" id="PTHR43072:SF23">
    <property type="entry name" value="UPF0039 PROTEIN C11D3.02C"/>
    <property type="match status" value="1"/>
</dbReference>
<keyword evidence="1 4" id="KW-0808">Transferase</keyword>
<organism evidence="4 5">
    <name type="scientific">Pseudoduganella lutea</name>
    <dbReference type="NCBI Taxonomy" id="321985"/>
    <lineage>
        <taxon>Bacteria</taxon>
        <taxon>Pseudomonadati</taxon>
        <taxon>Pseudomonadota</taxon>
        <taxon>Betaproteobacteria</taxon>
        <taxon>Burkholderiales</taxon>
        <taxon>Oxalobacteraceae</taxon>
        <taxon>Telluria group</taxon>
        <taxon>Pseudoduganella</taxon>
    </lineage>
</organism>
<evidence type="ECO:0000259" key="3">
    <source>
        <dbReference type="PROSITE" id="PS51186"/>
    </source>
</evidence>
<dbReference type="Proteomes" id="UP000290637">
    <property type="component" value="Chromosome"/>
</dbReference>
<dbReference type="Pfam" id="PF13420">
    <property type="entry name" value="Acetyltransf_4"/>
    <property type="match status" value="1"/>
</dbReference>
<dbReference type="InterPro" id="IPR000182">
    <property type="entry name" value="GNAT_dom"/>
</dbReference>
<dbReference type="PROSITE" id="PS51186">
    <property type="entry name" value="GNAT"/>
    <property type="match status" value="1"/>
</dbReference>
<dbReference type="OrthoDB" id="5459937at2"/>
<dbReference type="PANTHER" id="PTHR43072">
    <property type="entry name" value="N-ACETYLTRANSFERASE"/>
    <property type="match status" value="1"/>
</dbReference>
<dbReference type="SUPFAM" id="SSF55729">
    <property type="entry name" value="Acyl-CoA N-acyltransferases (Nat)"/>
    <property type="match status" value="1"/>
</dbReference>
<keyword evidence="2" id="KW-0012">Acyltransferase</keyword>
<proteinExistence type="predicted"/>
<evidence type="ECO:0000313" key="4">
    <source>
        <dbReference type="EMBL" id="QBE66480.1"/>
    </source>
</evidence>
<evidence type="ECO:0000313" key="5">
    <source>
        <dbReference type="Proteomes" id="UP000290637"/>
    </source>
</evidence>
<reference evidence="4 5" key="1">
    <citation type="submission" date="2019-02" db="EMBL/GenBank/DDBJ databases">
        <title>Draft Genome Sequences of Six Type Strains of the Genus Massilia.</title>
        <authorList>
            <person name="Miess H."/>
            <person name="Frediansyhah A."/>
            <person name="Gross H."/>
        </authorList>
    </citation>
    <scope>NUCLEOTIDE SEQUENCE [LARGE SCALE GENOMIC DNA]</scope>
    <source>
        <strain evidence="4 5">DSM 17473</strain>
    </source>
</reference>
<dbReference type="CDD" id="cd04301">
    <property type="entry name" value="NAT_SF"/>
    <property type="match status" value="1"/>
</dbReference>
<sequence>MIRDACPTDTPAIAAIYNPYIADTTISFEEAPVSVDAMRERIAAVQAAGLPWLVCEGEDGAIGGYAYATPWRVRHAYRFSVETSVYLAHGNAGRGLGKALLARLLESLREKGCHLAIAGIAQPNEASVALHEKLGFVKVAHFGEVGFKFGRWLDVGYWELRLQAPTSSAPPGTAAPPSAASP</sequence>
<name>A0A4P6L4F9_9BURK</name>
<feature type="domain" description="N-acetyltransferase" evidence="3">
    <location>
        <begin position="1"/>
        <end position="163"/>
    </location>
</feature>
<dbReference type="NCBIfam" id="NF040504">
    <property type="entry name" value="resist_ArsN1b"/>
    <property type="match status" value="1"/>
</dbReference>
<evidence type="ECO:0000256" key="2">
    <source>
        <dbReference type="ARBA" id="ARBA00023315"/>
    </source>
</evidence>
<dbReference type="KEGG" id="plue:EWM63_28845"/>
<dbReference type="AlphaFoldDB" id="A0A4P6L4F9"/>
<dbReference type="InterPro" id="IPR016181">
    <property type="entry name" value="Acyl_CoA_acyltransferase"/>
</dbReference>
<dbReference type="Gene3D" id="3.40.630.30">
    <property type="match status" value="1"/>
</dbReference>
<protein>
    <submittedName>
        <fullName evidence="4">N-acetyltransferase family protein</fullName>
    </submittedName>
</protein>
<dbReference type="RefSeq" id="WP_130189587.1">
    <property type="nucleotide sequence ID" value="NZ_CP035913.1"/>
</dbReference>